<comment type="caution">
    <text evidence="12">The sequence shown here is derived from an EMBL/GenBank/DDBJ whole genome shotgun (WGS) entry which is preliminary data.</text>
</comment>
<reference evidence="12 13" key="1">
    <citation type="submission" date="2020-04" db="EMBL/GenBank/DDBJ databases">
        <title>The draft genome of Kluyvera sichuanensis strain SCKS090646.</title>
        <authorList>
            <person name="Wei L."/>
            <person name="Liu L."/>
            <person name="Feng Y."/>
            <person name="Zong Z."/>
        </authorList>
    </citation>
    <scope>NUCLEOTIDE SEQUENCE [LARGE SCALE GENOMIC DNA]</scope>
    <source>
        <strain evidence="12 13">090646</strain>
    </source>
</reference>
<evidence type="ECO:0000256" key="3">
    <source>
        <dbReference type="ARBA" id="ARBA00022475"/>
    </source>
</evidence>
<dbReference type="RefSeq" id="WP_185668914.1">
    <property type="nucleotide sequence ID" value="NZ_JABBJF010000017.1"/>
</dbReference>
<keyword evidence="5 10" id="KW-0812">Transmembrane</keyword>
<dbReference type="InterPro" id="IPR024744">
    <property type="entry name" value="CSS-motif_dom"/>
</dbReference>
<keyword evidence="8 10" id="KW-0472">Membrane</keyword>
<feature type="transmembrane region" description="Helical" evidence="10">
    <location>
        <begin position="15"/>
        <end position="35"/>
    </location>
</feature>
<protein>
    <recommendedName>
        <fullName evidence="2">cyclic-guanylate-specific phosphodiesterase</fullName>
        <ecNumber evidence="2">3.1.4.52</ecNumber>
    </recommendedName>
</protein>
<gene>
    <name evidence="12" type="ORF">HII27_16565</name>
</gene>
<dbReference type="Gene3D" id="3.20.20.450">
    <property type="entry name" value="EAL domain"/>
    <property type="match status" value="1"/>
</dbReference>
<keyword evidence="3" id="KW-1003">Cell membrane</keyword>
<dbReference type="Pfam" id="PF00563">
    <property type="entry name" value="EAL"/>
    <property type="match status" value="1"/>
</dbReference>
<dbReference type="InterPro" id="IPR001633">
    <property type="entry name" value="EAL_dom"/>
</dbReference>
<dbReference type="SMART" id="SM00052">
    <property type="entry name" value="EAL"/>
    <property type="match status" value="1"/>
</dbReference>
<feature type="domain" description="EAL" evidence="11">
    <location>
        <begin position="263"/>
        <end position="516"/>
    </location>
</feature>
<feature type="transmembrane region" description="Helical" evidence="10">
    <location>
        <begin position="240"/>
        <end position="260"/>
    </location>
</feature>
<dbReference type="Proteomes" id="UP000607331">
    <property type="component" value="Unassembled WGS sequence"/>
</dbReference>
<dbReference type="EMBL" id="JABBJF010000017">
    <property type="protein sequence ID" value="MBC1187327.1"/>
    <property type="molecule type" value="Genomic_DNA"/>
</dbReference>
<evidence type="ECO:0000256" key="4">
    <source>
        <dbReference type="ARBA" id="ARBA00022636"/>
    </source>
</evidence>
<evidence type="ECO:0000256" key="8">
    <source>
        <dbReference type="ARBA" id="ARBA00023136"/>
    </source>
</evidence>
<evidence type="ECO:0000256" key="2">
    <source>
        <dbReference type="ARBA" id="ARBA00012282"/>
    </source>
</evidence>
<name>A0ABR6RW27_9ENTR</name>
<evidence type="ECO:0000256" key="5">
    <source>
        <dbReference type="ARBA" id="ARBA00022692"/>
    </source>
</evidence>
<dbReference type="PANTHER" id="PTHR33121">
    <property type="entry name" value="CYCLIC DI-GMP PHOSPHODIESTERASE PDEF"/>
    <property type="match status" value="1"/>
</dbReference>
<evidence type="ECO:0000256" key="9">
    <source>
        <dbReference type="ARBA" id="ARBA00034290"/>
    </source>
</evidence>
<dbReference type="InterPro" id="IPR035919">
    <property type="entry name" value="EAL_sf"/>
</dbReference>
<dbReference type="EC" id="3.1.4.52" evidence="2"/>
<evidence type="ECO:0000256" key="10">
    <source>
        <dbReference type="SAM" id="Phobius"/>
    </source>
</evidence>
<organism evidence="12 13">
    <name type="scientific">Kluyvera sichuanensis</name>
    <dbReference type="NCBI Taxonomy" id="2725494"/>
    <lineage>
        <taxon>Bacteria</taxon>
        <taxon>Pseudomonadati</taxon>
        <taxon>Pseudomonadota</taxon>
        <taxon>Gammaproteobacteria</taxon>
        <taxon>Enterobacterales</taxon>
        <taxon>Enterobacteriaceae</taxon>
        <taxon>Kluyvera</taxon>
    </lineage>
</organism>
<dbReference type="SUPFAM" id="SSF141868">
    <property type="entry name" value="EAL domain-like"/>
    <property type="match status" value="1"/>
</dbReference>
<comment type="catalytic activity">
    <reaction evidence="9">
        <text>3',3'-c-di-GMP + H2O = 5'-phosphoguanylyl(3'-&gt;5')guanosine + H(+)</text>
        <dbReference type="Rhea" id="RHEA:24902"/>
        <dbReference type="ChEBI" id="CHEBI:15377"/>
        <dbReference type="ChEBI" id="CHEBI:15378"/>
        <dbReference type="ChEBI" id="CHEBI:58754"/>
        <dbReference type="ChEBI" id="CHEBI:58805"/>
        <dbReference type="EC" id="3.1.4.52"/>
    </reaction>
</comment>
<evidence type="ECO:0000256" key="7">
    <source>
        <dbReference type="ARBA" id="ARBA00022989"/>
    </source>
</evidence>
<comment type="subcellular location">
    <subcellularLocation>
        <location evidence="1">Cell membrane</location>
        <topology evidence="1">Multi-pass membrane protein</topology>
    </subcellularLocation>
</comment>
<evidence type="ECO:0000313" key="12">
    <source>
        <dbReference type="EMBL" id="MBC1187327.1"/>
    </source>
</evidence>
<proteinExistence type="predicted"/>
<evidence type="ECO:0000259" key="11">
    <source>
        <dbReference type="PROSITE" id="PS50883"/>
    </source>
</evidence>
<dbReference type="Pfam" id="PF12792">
    <property type="entry name" value="CSS-motif"/>
    <property type="match status" value="1"/>
</dbReference>
<dbReference type="InterPro" id="IPR050706">
    <property type="entry name" value="Cyclic-di-GMP_PDE-like"/>
</dbReference>
<evidence type="ECO:0000256" key="6">
    <source>
        <dbReference type="ARBA" id="ARBA00022801"/>
    </source>
</evidence>
<keyword evidence="13" id="KW-1185">Reference proteome</keyword>
<dbReference type="PROSITE" id="PS51257">
    <property type="entry name" value="PROKAR_LIPOPROTEIN"/>
    <property type="match status" value="1"/>
</dbReference>
<evidence type="ECO:0000256" key="1">
    <source>
        <dbReference type="ARBA" id="ARBA00004651"/>
    </source>
</evidence>
<keyword evidence="7 10" id="KW-1133">Transmembrane helix</keyword>
<dbReference type="CDD" id="cd01948">
    <property type="entry name" value="EAL"/>
    <property type="match status" value="1"/>
</dbReference>
<accession>A0ABR6RW27</accession>
<keyword evidence="4" id="KW-0973">c-di-GMP</keyword>
<sequence>MNNPLTKPMVSKPHIRLLISALVFFMILSSCFLLLKMQLEESINEITQDSANQLMTKAEVILNHSGMTHQLIKDDLTKKCNSRVNEKIQNIVAEQLYLRNASFFKNGKIFCSSVPEAVGMPIRSAENFHRNHILLFTDEYLTKGIPLFATRMDENDLGIVSVIDGRYLQNMLEVNNSNTKLVSYLQVGDAWIENSGHVHHSAIPMLDFSSTVQGSLLPITIIVGMKPMHILLRLWSEYKLIIVIITLACFILSVFIHQILASPGKKEKILNAALKNNEFTPWLQGIVNKDEKLCGAEVLMRWQKTSGEIISPDKFIPAAEKCGLIASMTTSMMPKLQDFFIQHEAIIPKGFILSINISKVHFQDMSLVEECRRFLGNFPKNNLVLCLEITERELIEQTPVSIEMLRQLTEMGVKIAIDDFGTGHSSFNYLQNFNVDIIKIDRAYINNIGTESVSASLVDIIIDMASTLKMDVVAEGVETKEQVEYLISRNVTKLQGFYYHKPVPLQVFTNVLEKNTDLL</sequence>
<dbReference type="PROSITE" id="PS50883">
    <property type="entry name" value="EAL"/>
    <property type="match status" value="1"/>
</dbReference>
<keyword evidence="6" id="KW-0378">Hydrolase</keyword>
<dbReference type="PANTHER" id="PTHR33121:SF80">
    <property type="entry name" value="CYCLIC DI-GMP PHOSPHODIESTERASE PDEL"/>
    <property type="match status" value="1"/>
</dbReference>
<evidence type="ECO:0000313" key="13">
    <source>
        <dbReference type="Proteomes" id="UP000607331"/>
    </source>
</evidence>